<organism evidence="1 3">
    <name type="scientific">Streptomyces glycanivorans</name>
    <dbReference type="NCBI Taxonomy" id="3033808"/>
    <lineage>
        <taxon>Bacteria</taxon>
        <taxon>Bacillati</taxon>
        <taxon>Actinomycetota</taxon>
        <taxon>Actinomycetes</taxon>
        <taxon>Kitasatosporales</taxon>
        <taxon>Streptomycetaceae</taxon>
        <taxon>Streptomyces</taxon>
    </lineage>
</organism>
<proteinExistence type="predicted"/>
<gene>
    <name evidence="1" type="ORF">P8A20_00075</name>
    <name evidence="2" type="ORF">P8A20_37030</name>
</gene>
<dbReference type="EMBL" id="CP120983">
    <property type="protein sequence ID" value="WLQ62082.1"/>
    <property type="molecule type" value="Genomic_DNA"/>
</dbReference>
<protein>
    <submittedName>
        <fullName evidence="1">Uncharacterized protein</fullName>
    </submittedName>
</protein>
<evidence type="ECO:0000313" key="2">
    <source>
        <dbReference type="EMBL" id="WLQ68793.1"/>
    </source>
</evidence>
<dbReference type="RefSeq" id="WP_147958123.1">
    <property type="nucleotide sequence ID" value="NZ_CP120983.1"/>
</dbReference>
<dbReference type="EMBL" id="CP120983">
    <property type="protein sequence ID" value="WLQ68793.1"/>
    <property type="molecule type" value="Genomic_DNA"/>
</dbReference>
<keyword evidence="3" id="KW-1185">Reference proteome</keyword>
<reference evidence="1 3" key="1">
    <citation type="submission" date="2023-03" db="EMBL/GenBank/DDBJ databases">
        <title>Isolation and description of six Streptomyces strains from soil environments, able to metabolize different microbial glucans.</title>
        <authorList>
            <person name="Widen T."/>
            <person name="Larsbrink J."/>
        </authorList>
    </citation>
    <scope>NUCLEOTIDE SEQUENCE [LARGE SCALE GENOMIC DNA]</scope>
    <source>
        <strain evidence="1 3">Alt3</strain>
    </source>
</reference>
<name>A0ABY9J7J0_9ACTN</name>
<dbReference type="Proteomes" id="UP001224433">
    <property type="component" value="Chromosome"/>
</dbReference>
<evidence type="ECO:0000313" key="3">
    <source>
        <dbReference type="Proteomes" id="UP001224433"/>
    </source>
</evidence>
<accession>A0ABY9J7J0</accession>
<evidence type="ECO:0000313" key="1">
    <source>
        <dbReference type="EMBL" id="WLQ62082.1"/>
    </source>
</evidence>
<sequence length="102" mass="11639">MSLQKQYTEYLRELEIDVRQGINDSLTSEKYGTLNSLNFHEDDQGVWLEASVQLRNIETPWMFRRVVVRPDGPLDSPLMASTLLSTAMVEDLDTLPWPPASA</sequence>